<proteinExistence type="predicted"/>
<feature type="region of interest" description="Disordered" evidence="1">
    <location>
        <begin position="25"/>
        <end position="53"/>
    </location>
</feature>
<feature type="compositionally biased region" description="Low complexity" evidence="1">
    <location>
        <begin position="25"/>
        <end position="34"/>
    </location>
</feature>
<feature type="signal peptide" evidence="2">
    <location>
        <begin position="1"/>
        <end position="30"/>
    </location>
</feature>
<dbReference type="KEGG" id="acad:UA74_24975"/>
<sequence>MAHRTHTTAVALLTAAALLTGCTTTSTGQATTTTEEQPTSGLPGSGGESSVPGAAELADRPQEIDLTGIDPCTLNTEDGLLEQGIDREPRPNRSADPHEPTCSLDHSTGPPYYGIQVKLKPGEGAEVLLAPNLNLDTEIIDIAGFPAVQNRRPTDMRGCFVDVSVAEGQTLSIQFDGGEEMGPPEYHCERATAAATMATETLVALHGN</sequence>
<dbReference type="EMBL" id="CP016076">
    <property type="protein sequence ID" value="APU17009.1"/>
    <property type="molecule type" value="Genomic_DNA"/>
</dbReference>
<name>A0AAC9LIM0_9PSEU</name>
<evidence type="ECO:0000313" key="4">
    <source>
        <dbReference type="Proteomes" id="UP000185511"/>
    </source>
</evidence>
<organism evidence="3 4">
    <name type="scientific">Actinoalloteichus fjordicus</name>
    <dbReference type="NCBI Taxonomy" id="1612552"/>
    <lineage>
        <taxon>Bacteria</taxon>
        <taxon>Bacillati</taxon>
        <taxon>Actinomycetota</taxon>
        <taxon>Actinomycetes</taxon>
        <taxon>Pseudonocardiales</taxon>
        <taxon>Pseudonocardiaceae</taxon>
        <taxon>Actinoalloteichus</taxon>
    </lineage>
</organism>
<dbReference type="AlphaFoldDB" id="A0AAC9LIM0"/>
<evidence type="ECO:0000256" key="1">
    <source>
        <dbReference type="SAM" id="MobiDB-lite"/>
    </source>
</evidence>
<accession>A0AAC9LIM0</accession>
<dbReference type="InterPro" id="IPR024520">
    <property type="entry name" value="DUF3558"/>
</dbReference>
<gene>
    <name evidence="3" type="ORF">UA74_24975</name>
</gene>
<feature type="compositionally biased region" description="Basic and acidic residues" evidence="1">
    <location>
        <begin position="84"/>
        <end position="99"/>
    </location>
</feature>
<dbReference type="PROSITE" id="PS51257">
    <property type="entry name" value="PROKAR_LIPOPROTEIN"/>
    <property type="match status" value="1"/>
</dbReference>
<feature type="chain" id="PRO_5042177710" evidence="2">
    <location>
        <begin position="31"/>
        <end position="208"/>
    </location>
</feature>
<evidence type="ECO:0000313" key="3">
    <source>
        <dbReference type="EMBL" id="APU17009.1"/>
    </source>
</evidence>
<dbReference type="RefSeq" id="WP_075742445.1">
    <property type="nucleotide sequence ID" value="NZ_CP016076.1"/>
</dbReference>
<keyword evidence="2" id="KW-0732">Signal</keyword>
<dbReference type="Proteomes" id="UP000185511">
    <property type="component" value="Chromosome"/>
</dbReference>
<keyword evidence="4" id="KW-1185">Reference proteome</keyword>
<protein>
    <submittedName>
        <fullName evidence="3">DUF3558 family protein</fullName>
    </submittedName>
</protein>
<reference evidence="4" key="1">
    <citation type="submission" date="2016-06" db="EMBL/GenBank/DDBJ databases">
        <title>Complete genome sequence of Actinoalloteichus fjordicus DSM 46855 (=ADI127-17), type strain of the new species Actinoalloteichus fjordicus.</title>
        <authorList>
            <person name="Ruckert C."/>
            <person name="Nouioui I."/>
            <person name="Willmese J."/>
            <person name="van Wezel G."/>
            <person name="Klenk H.-P."/>
            <person name="Kalinowski J."/>
            <person name="Zotchev S.B."/>
        </authorList>
    </citation>
    <scope>NUCLEOTIDE SEQUENCE [LARGE SCALE GENOMIC DNA]</scope>
    <source>
        <strain evidence="4">ADI127-7</strain>
    </source>
</reference>
<dbReference type="Pfam" id="PF12079">
    <property type="entry name" value="DUF3558"/>
    <property type="match status" value="1"/>
</dbReference>
<evidence type="ECO:0000256" key="2">
    <source>
        <dbReference type="SAM" id="SignalP"/>
    </source>
</evidence>
<feature type="region of interest" description="Disordered" evidence="1">
    <location>
        <begin position="84"/>
        <end position="108"/>
    </location>
</feature>